<dbReference type="Gene3D" id="2.30.40.10">
    <property type="entry name" value="Urease, subunit C, domain 1"/>
    <property type="match status" value="1"/>
</dbReference>
<reference evidence="3" key="1">
    <citation type="journal article" date="2019" name="Int. J. Syst. Evol. Microbiol.">
        <title>The Global Catalogue of Microorganisms (GCM) 10K type strain sequencing project: providing services to taxonomists for standard genome sequencing and annotation.</title>
        <authorList>
            <consortium name="The Broad Institute Genomics Platform"/>
            <consortium name="The Broad Institute Genome Sequencing Center for Infectious Disease"/>
            <person name="Wu L."/>
            <person name="Ma J."/>
        </authorList>
    </citation>
    <scope>NUCLEOTIDE SEQUENCE [LARGE SCALE GENOMIC DNA]</scope>
    <source>
        <strain evidence="3">CGMCC 4.7645</strain>
    </source>
</reference>
<dbReference type="InterPro" id="IPR051781">
    <property type="entry name" value="Metallo-dep_Hydrolase"/>
</dbReference>
<protein>
    <submittedName>
        <fullName evidence="2">Amidohydrolase family protein</fullName>
    </submittedName>
</protein>
<feature type="domain" description="Amidohydrolase-related" evidence="1">
    <location>
        <begin position="62"/>
        <end position="409"/>
    </location>
</feature>
<sequence length="427" mass="45975">MLGHDSRPAAWLITNAHVFDGTGSRTFVADVLVRGDRIARVAADIDPQSCPDATTIDGTGLTLMPGMIDGHAHLGSGVTVHHTLSGGATAEQKVLMVAHAAKTMLDYGFTGAYLGGDRNVPAVVGLREAINEGWMPGPRLRVASWESTTLSILDPTHPLHTDRESVPSRLRNWVHSMADLGVDIIKMPLTGESGLGPWGVQAENTSRELVYNDEEVAAAADAARERGLWLTAHAHSSEGIQMAIRHGFRAVYHVSFADDETIEQLASVKDKVFVAPSPGILYGLLHDLEYPPTEGMETQRTIDSLSQAVPKMWKAGIRIVPGGDYGFRVAPTGENARDLELFVDWFGMTPSEALRCATEFGGFAMGMDNELGLVREGYLADLLLVDGDPTSDIAILQDPARLAMIMQGGGIHKLPQLRTSSLREAVS</sequence>
<dbReference type="PANTHER" id="PTHR43135">
    <property type="entry name" value="ALPHA-D-RIBOSE 1-METHYLPHOSPHONATE 5-TRIPHOSPHATE DIPHOSPHATASE"/>
    <property type="match status" value="1"/>
</dbReference>
<dbReference type="InterPro" id="IPR006680">
    <property type="entry name" value="Amidohydro-rel"/>
</dbReference>
<proteinExistence type="predicted"/>
<dbReference type="InterPro" id="IPR011059">
    <property type="entry name" value="Metal-dep_hydrolase_composite"/>
</dbReference>
<dbReference type="InterPro" id="IPR032466">
    <property type="entry name" value="Metal_Hydrolase"/>
</dbReference>
<dbReference type="Pfam" id="PF01979">
    <property type="entry name" value="Amidohydro_1"/>
    <property type="match status" value="1"/>
</dbReference>
<evidence type="ECO:0000259" key="1">
    <source>
        <dbReference type="Pfam" id="PF01979"/>
    </source>
</evidence>
<gene>
    <name evidence="2" type="ORF">ACFSXZ_00845</name>
</gene>
<dbReference type="RefSeq" id="WP_378260145.1">
    <property type="nucleotide sequence ID" value="NZ_JBHUKR010000002.1"/>
</dbReference>
<evidence type="ECO:0000313" key="2">
    <source>
        <dbReference type="EMBL" id="MFD2414873.1"/>
    </source>
</evidence>
<dbReference type="SUPFAM" id="SSF51556">
    <property type="entry name" value="Metallo-dependent hydrolases"/>
    <property type="match status" value="1"/>
</dbReference>
<dbReference type="EMBL" id="JBHUKR010000002">
    <property type="protein sequence ID" value="MFD2414873.1"/>
    <property type="molecule type" value="Genomic_DNA"/>
</dbReference>
<accession>A0ABW5FIQ0</accession>
<dbReference type="Proteomes" id="UP001597417">
    <property type="component" value="Unassembled WGS sequence"/>
</dbReference>
<keyword evidence="3" id="KW-1185">Reference proteome</keyword>
<dbReference type="Gene3D" id="3.20.20.140">
    <property type="entry name" value="Metal-dependent hydrolases"/>
    <property type="match status" value="1"/>
</dbReference>
<dbReference type="PANTHER" id="PTHR43135:SF3">
    <property type="entry name" value="ALPHA-D-RIBOSE 1-METHYLPHOSPHONATE 5-TRIPHOSPHATE DIPHOSPHATASE"/>
    <property type="match status" value="1"/>
</dbReference>
<name>A0ABW5FIQ0_9PSEU</name>
<organism evidence="2 3">
    <name type="scientific">Amycolatopsis pigmentata</name>
    <dbReference type="NCBI Taxonomy" id="450801"/>
    <lineage>
        <taxon>Bacteria</taxon>
        <taxon>Bacillati</taxon>
        <taxon>Actinomycetota</taxon>
        <taxon>Actinomycetes</taxon>
        <taxon>Pseudonocardiales</taxon>
        <taxon>Pseudonocardiaceae</taxon>
        <taxon>Amycolatopsis</taxon>
    </lineage>
</organism>
<evidence type="ECO:0000313" key="3">
    <source>
        <dbReference type="Proteomes" id="UP001597417"/>
    </source>
</evidence>
<comment type="caution">
    <text evidence="2">The sequence shown here is derived from an EMBL/GenBank/DDBJ whole genome shotgun (WGS) entry which is preliminary data.</text>
</comment>
<dbReference type="SUPFAM" id="SSF51338">
    <property type="entry name" value="Composite domain of metallo-dependent hydrolases"/>
    <property type="match status" value="1"/>
</dbReference>